<feature type="compositionally biased region" description="Polar residues" evidence="1">
    <location>
        <begin position="32"/>
        <end position="47"/>
    </location>
</feature>
<name>A0A443NA07_9MAGN</name>
<evidence type="ECO:0000256" key="1">
    <source>
        <dbReference type="SAM" id="MobiDB-lite"/>
    </source>
</evidence>
<dbReference type="EMBL" id="QPKB01000002">
    <property type="protein sequence ID" value="RWR75326.1"/>
    <property type="molecule type" value="Genomic_DNA"/>
</dbReference>
<comment type="caution">
    <text evidence="2">The sequence shown here is derived from an EMBL/GenBank/DDBJ whole genome shotgun (WGS) entry which is preliminary data.</text>
</comment>
<feature type="region of interest" description="Disordered" evidence="1">
    <location>
        <begin position="1"/>
        <end position="51"/>
    </location>
</feature>
<dbReference type="AlphaFoldDB" id="A0A443NA07"/>
<feature type="compositionally biased region" description="Basic and acidic residues" evidence="1">
    <location>
        <begin position="1"/>
        <end position="24"/>
    </location>
</feature>
<protein>
    <submittedName>
        <fullName evidence="2">Uncharacterized protein</fullName>
    </submittedName>
</protein>
<feature type="compositionally biased region" description="Low complexity" evidence="1">
    <location>
        <begin position="162"/>
        <end position="173"/>
    </location>
</feature>
<gene>
    <name evidence="2" type="ORF">CKAN_00370200</name>
</gene>
<evidence type="ECO:0000313" key="2">
    <source>
        <dbReference type="EMBL" id="RWR75326.1"/>
    </source>
</evidence>
<sequence>MERKSDAKESALKKVAGDKGKANEEYVGPLQSEMTPSKGARSSQTDVVTGAPESCPLGIDLASSLYVGPPVNPGLAVGAALPCLPPSVPSGEASKSSMPDSEGYGDSFEQGKQLGGSNSPRNEERMKYSGGNVSSPGVCVIFDVNLGFGKTYNGGGSGGGDFRSSAFGGLSIK</sequence>
<proteinExistence type="predicted"/>
<accession>A0A443NA07</accession>
<organism evidence="2 3">
    <name type="scientific">Cinnamomum micranthum f. kanehirae</name>
    <dbReference type="NCBI Taxonomy" id="337451"/>
    <lineage>
        <taxon>Eukaryota</taxon>
        <taxon>Viridiplantae</taxon>
        <taxon>Streptophyta</taxon>
        <taxon>Embryophyta</taxon>
        <taxon>Tracheophyta</taxon>
        <taxon>Spermatophyta</taxon>
        <taxon>Magnoliopsida</taxon>
        <taxon>Magnoliidae</taxon>
        <taxon>Laurales</taxon>
        <taxon>Lauraceae</taxon>
        <taxon>Cinnamomum</taxon>
    </lineage>
</organism>
<feature type="region of interest" description="Disordered" evidence="1">
    <location>
        <begin position="81"/>
        <end position="130"/>
    </location>
</feature>
<feature type="compositionally biased region" description="Gly residues" evidence="1">
    <location>
        <begin position="152"/>
        <end position="161"/>
    </location>
</feature>
<reference evidence="2 3" key="1">
    <citation type="journal article" date="2019" name="Nat. Plants">
        <title>Stout camphor tree genome fills gaps in understanding of flowering plant genome evolution.</title>
        <authorList>
            <person name="Chaw S.M."/>
            <person name="Liu Y.C."/>
            <person name="Wu Y.W."/>
            <person name="Wang H.Y."/>
            <person name="Lin C.I."/>
            <person name="Wu C.S."/>
            <person name="Ke H.M."/>
            <person name="Chang L.Y."/>
            <person name="Hsu C.Y."/>
            <person name="Yang H.T."/>
            <person name="Sudianto E."/>
            <person name="Hsu M.H."/>
            <person name="Wu K.P."/>
            <person name="Wang L.N."/>
            <person name="Leebens-Mack J.H."/>
            <person name="Tsai I.J."/>
        </authorList>
    </citation>
    <scope>NUCLEOTIDE SEQUENCE [LARGE SCALE GENOMIC DNA]</scope>
    <source>
        <strain evidence="3">cv. Chaw 1501</strain>
        <tissue evidence="2">Young leaves</tissue>
    </source>
</reference>
<keyword evidence="3" id="KW-1185">Reference proteome</keyword>
<dbReference type="Proteomes" id="UP000283530">
    <property type="component" value="Unassembled WGS sequence"/>
</dbReference>
<feature type="region of interest" description="Disordered" evidence="1">
    <location>
        <begin position="152"/>
        <end position="173"/>
    </location>
</feature>
<evidence type="ECO:0000313" key="3">
    <source>
        <dbReference type="Proteomes" id="UP000283530"/>
    </source>
</evidence>